<reference evidence="1 2" key="1">
    <citation type="journal article" date="1998" name="Science">
        <title>Genome sequence of the nematode C. elegans: a platform for investigating biology.</title>
        <authorList>
            <consortium name="The C. elegans sequencing consortium"/>
            <person name="Sulson J.E."/>
            <person name="Waterston R."/>
        </authorList>
    </citation>
    <scope>NUCLEOTIDE SEQUENCE [LARGE SCALE GENOMIC DNA]</scope>
    <source>
        <strain evidence="1 2">Bristol N2</strain>
    </source>
</reference>
<evidence type="ECO:0000313" key="1">
    <source>
        <dbReference type="EMBL" id="CAL4421104.1"/>
    </source>
</evidence>
<name>A0ACB1G5U7_CAEEL</name>
<accession>A0ACB1G5U7</accession>
<protein>
    <submittedName>
        <fullName evidence="1">DB domain-containing protein</fullName>
    </submittedName>
</protein>
<organism evidence="1 2">
    <name type="scientific">Caenorhabditis elegans</name>
    <dbReference type="NCBI Taxonomy" id="6239"/>
    <lineage>
        <taxon>Eukaryota</taxon>
        <taxon>Metazoa</taxon>
        <taxon>Ecdysozoa</taxon>
        <taxon>Nematoda</taxon>
        <taxon>Chromadorea</taxon>
        <taxon>Rhabditida</taxon>
        <taxon>Rhabditina</taxon>
        <taxon>Rhabditomorpha</taxon>
        <taxon>Rhabditoidea</taxon>
        <taxon>Rhabditidae</taxon>
        <taxon>Peloderinae</taxon>
        <taxon>Caenorhabditis</taxon>
    </lineage>
</organism>
<sequence>MFGFLLVFVLTLEYFNAQFFEAEAPWQFAGFAAINIPASDSNEISSFLPSYSPFQQQLQFQQLQQSRNLLSLQQQQQQQQQNQALISSPHNPTLLPDVIAIPKQISTFSAGGSTLQHATYLSLVNDKENFQASGCGWDLIRLQCHDLFGLCKGGCRDFAIAINSPIHDCRCIPFGYLALVKLAGK</sequence>
<evidence type="ECO:0000313" key="2">
    <source>
        <dbReference type="Proteomes" id="UP000001940"/>
    </source>
</evidence>
<keyword evidence="2" id="KW-1185">Reference proteome</keyword>
<evidence type="ECO:0000313" key="3">
    <source>
        <dbReference type="WormBase" id="F54B11.4b"/>
    </source>
</evidence>
<gene>
    <name evidence="1 3" type="primary">pugs-3</name>
    <name evidence="1" type="ORF">CELE_F54B11.4</name>
    <name evidence="3" type="ORF">F54B11.4</name>
</gene>
<dbReference type="EMBL" id="BX284606">
    <property type="protein sequence ID" value="CAL4421104.1"/>
    <property type="molecule type" value="Genomic_DNA"/>
</dbReference>
<dbReference type="WormBase" id="F54B11.4b">
    <property type="protein sequence ID" value="CE54606"/>
    <property type="gene ID" value="WBGene00010027"/>
    <property type="gene designation" value="pugs-3"/>
</dbReference>
<dbReference type="Proteomes" id="UP000001940">
    <property type="component" value="Chromosome X"/>
</dbReference>
<proteinExistence type="predicted"/>